<name>A0ABW4RU52_9ACTN</name>
<protein>
    <submittedName>
        <fullName evidence="2">DUF3054 domain-containing protein</fullName>
    </submittedName>
</protein>
<gene>
    <name evidence="2" type="ORF">ACFSCS_06585</name>
</gene>
<dbReference type="RefSeq" id="WP_343873487.1">
    <property type="nucleotide sequence ID" value="NZ_BAAAIX010000016.1"/>
</dbReference>
<keyword evidence="1" id="KW-0812">Transmembrane</keyword>
<evidence type="ECO:0000313" key="2">
    <source>
        <dbReference type="EMBL" id="MFD1889856.1"/>
    </source>
</evidence>
<keyword evidence="3" id="KW-1185">Reference proteome</keyword>
<evidence type="ECO:0000313" key="3">
    <source>
        <dbReference type="Proteomes" id="UP001597326"/>
    </source>
</evidence>
<proteinExistence type="predicted"/>
<organism evidence="2 3">
    <name type="scientific">Luteococcus peritonei</name>
    <dbReference type="NCBI Taxonomy" id="88874"/>
    <lineage>
        <taxon>Bacteria</taxon>
        <taxon>Bacillati</taxon>
        <taxon>Actinomycetota</taxon>
        <taxon>Actinomycetes</taxon>
        <taxon>Propionibacteriales</taxon>
        <taxon>Propionibacteriaceae</taxon>
        <taxon>Luteococcus</taxon>
    </lineage>
</organism>
<feature type="transmembrane region" description="Helical" evidence="1">
    <location>
        <begin position="33"/>
        <end position="53"/>
    </location>
</feature>
<keyword evidence="1" id="KW-0472">Membrane</keyword>
<comment type="caution">
    <text evidence="2">The sequence shown here is derived from an EMBL/GenBank/DDBJ whole genome shotgun (WGS) entry which is preliminary data.</text>
</comment>
<sequence>MTKQVALAIDLVLVVVFAALGRASHQENIFAGLVHTAWPFLVACMVGWAILLLRRRPALTVASGVFLWLVTAWGGLALRMATGTSARVPFWIVTTVVLGLFLVGWRLLARRRVAQA</sequence>
<keyword evidence="1" id="KW-1133">Transmembrane helix</keyword>
<dbReference type="Pfam" id="PF11255">
    <property type="entry name" value="DUF3054"/>
    <property type="match status" value="1"/>
</dbReference>
<dbReference type="EMBL" id="JBHUFZ010000015">
    <property type="protein sequence ID" value="MFD1889856.1"/>
    <property type="molecule type" value="Genomic_DNA"/>
</dbReference>
<dbReference type="InterPro" id="IPR021414">
    <property type="entry name" value="DUF3054"/>
</dbReference>
<feature type="transmembrane region" description="Helical" evidence="1">
    <location>
        <begin position="88"/>
        <end position="108"/>
    </location>
</feature>
<dbReference type="Proteomes" id="UP001597326">
    <property type="component" value="Unassembled WGS sequence"/>
</dbReference>
<reference evidence="3" key="1">
    <citation type="journal article" date="2019" name="Int. J. Syst. Evol. Microbiol.">
        <title>The Global Catalogue of Microorganisms (GCM) 10K type strain sequencing project: providing services to taxonomists for standard genome sequencing and annotation.</title>
        <authorList>
            <consortium name="The Broad Institute Genomics Platform"/>
            <consortium name="The Broad Institute Genome Sequencing Center for Infectious Disease"/>
            <person name="Wu L."/>
            <person name="Ma J."/>
        </authorList>
    </citation>
    <scope>NUCLEOTIDE SEQUENCE [LARGE SCALE GENOMIC DNA]</scope>
    <source>
        <strain evidence="3">CAIM 431</strain>
    </source>
</reference>
<evidence type="ECO:0000256" key="1">
    <source>
        <dbReference type="SAM" id="Phobius"/>
    </source>
</evidence>
<accession>A0ABW4RU52</accession>
<feature type="transmembrane region" description="Helical" evidence="1">
    <location>
        <begin position="65"/>
        <end position="82"/>
    </location>
</feature>